<protein>
    <recommendedName>
        <fullName evidence="4">DUF19 domain-containing protein</fullName>
    </recommendedName>
</protein>
<evidence type="ECO:0000313" key="3">
    <source>
        <dbReference type="Proteomes" id="UP000015104"/>
    </source>
</evidence>
<reference evidence="2" key="2">
    <citation type="submission" date="2015-06" db="UniProtKB">
        <authorList>
            <consortium name="EnsemblMetazoa"/>
        </authorList>
    </citation>
    <scope>IDENTIFICATION</scope>
</reference>
<keyword evidence="1" id="KW-0732">Signal</keyword>
<feature type="chain" id="PRO_5004590968" description="DUF19 domain-containing protein" evidence="1">
    <location>
        <begin position="21"/>
        <end position="157"/>
    </location>
</feature>
<dbReference type="EnsemblMetazoa" id="tetur03g00050.1">
    <property type="protein sequence ID" value="tetur03g00050.1"/>
    <property type="gene ID" value="tetur03g00050"/>
</dbReference>
<feature type="signal peptide" evidence="1">
    <location>
        <begin position="1"/>
        <end position="20"/>
    </location>
</feature>
<evidence type="ECO:0000313" key="2">
    <source>
        <dbReference type="EnsemblMetazoa" id="tetur03g00050.1"/>
    </source>
</evidence>
<evidence type="ECO:0000256" key="1">
    <source>
        <dbReference type="SAM" id="SignalP"/>
    </source>
</evidence>
<dbReference type="Proteomes" id="UP000015104">
    <property type="component" value="Unassembled WGS sequence"/>
</dbReference>
<reference evidence="3" key="1">
    <citation type="submission" date="2011-08" db="EMBL/GenBank/DDBJ databases">
        <authorList>
            <person name="Rombauts S."/>
        </authorList>
    </citation>
    <scope>NUCLEOTIDE SEQUENCE</scope>
    <source>
        <strain evidence="3">London</strain>
    </source>
</reference>
<sequence length="157" mass="18061">MIKQTFTLILLIFVISLAQSASDIEQVFKGICDLRAKQIQEGTFDKIIKASSDCREKVLTKDELAAIAKCDRILPLNEADQVIETCGDFNGNKDKFDEVIQLFNARNYLFQLIECKEKAVGSVGVKYFVSKHSFISLTNEKCERLDFEYRLIKHYHR</sequence>
<evidence type="ECO:0008006" key="4">
    <source>
        <dbReference type="Google" id="ProtNLM"/>
    </source>
</evidence>
<accession>T1JYE2</accession>
<keyword evidence="3" id="KW-1185">Reference proteome</keyword>
<dbReference type="HOGENOM" id="CLU_141844_0_0_1"/>
<dbReference type="AlphaFoldDB" id="T1JYE2"/>
<organism evidence="2 3">
    <name type="scientific">Tetranychus urticae</name>
    <name type="common">Two-spotted spider mite</name>
    <dbReference type="NCBI Taxonomy" id="32264"/>
    <lineage>
        <taxon>Eukaryota</taxon>
        <taxon>Metazoa</taxon>
        <taxon>Ecdysozoa</taxon>
        <taxon>Arthropoda</taxon>
        <taxon>Chelicerata</taxon>
        <taxon>Arachnida</taxon>
        <taxon>Acari</taxon>
        <taxon>Acariformes</taxon>
        <taxon>Trombidiformes</taxon>
        <taxon>Prostigmata</taxon>
        <taxon>Eleutherengona</taxon>
        <taxon>Raphignathae</taxon>
        <taxon>Tetranychoidea</taxon>
        <taxon>Tetranychidae</taxon>
        <taxon>Tetranychus</taxon>
    </lineage>
</organism>
<proteinExistence type="predicted"/>
<dbReference type="EMBL" id="CAEY01001105">
    <property type="status" value="NOT_ANNOTATED_CDS"/>
    <property type="molecule type" value="Genomic_DNA"/>
</dbReference>
<name>T1JYE2_TETUR</name>